<comment type="function">
    <text evidence="1">Broad specificity carboxypetidase that releases amino acids sequentially from the C-terminus, including neutral, aromatic, polar and basic residues.</text>
</comment>
<dbReference type="GO" id="GO:0006508">
    <property type="term" value="P:proteolysis"/>
    <property type="evidence" value="ECO:0007669"/>
    <property type="project" value="UniProtKB-UniRule"/>
</dbReference>
<dbReference type="EC" id="3.4.17.19" evidence="1"/>
<dbReference type="PROSITE" id="PS52034">
    <property type="entry name" value="PEPTIDASE_M32"/>
    <property type="match status" value="1"/>
</dbReference>
<evidence type="ECO:0000313" key="5">
    <source>
        <dbReference type="EMBL" id="RGM08801.1"/>
    </source>
</evidence>
<comment type="catalytic activity">
    <reaction evidence="1">
        <text>Release of a C-terminal amino acid with broad specificity, except for -Pro.</text>
        <dbReference type="EC" id="3.4.17.19"/>
    </reaction>
</comment>
<keyword evidence="1" id="KW-0482">Metalloprotease</keyword>
<dbReference type="EMBL" id="CYZE01000001">
    <property type="protein sequence ID" value="CUN59842.1"/>
    <property type="molecule type" value="Genomic_DNA"/>
</dbReference>
<organism evidence="4 6">
    <name type="scientific">Hungatella hathewayi</name>
    <dbReference type="NCBI Taxonomy" id="154046"/>
    <lineage>
        <taxon>Bacteria</taxon>
        <taxon>Bacillati</taxon>
        <taxon>Bacillota</taxon>
        <taxon>Clostridia</taxon>
        <taxon>Lachnospirales</taxon>
        <taxon>Lachnospiraceae</taxon>
        <taxon>Hungatella</taxon>
    </lineage>
</organism>
<keyword evidence="1 4" id="KW-0378">Hydrolase</keyword>
<evidence type="ECO:0000256" key="3">
    <source>
        <dbReference type="PIRSR" id="PIRSR006615-2"/>
    </source>
</evidence>
<dbReference type="Proteomes" id="UP000261257">
    <property type="component" value="Unassembled WGS sequence"/>
</dbReference>
<dbReference type="Gene3D" id="1.10.1370.30">
    <property type="match status" value="1"/>
</dbReference>
<keyword evidence="1" id="KW-0645">Protease</keyword>
<evidence type="ECO:0000313" key="4">
    <source>
        <dbReference type="EMBL" id="CUN59842.1"/>
    </source>
</evidence>
<dbReference type="AlphaFoldDB" id="A0A173Y6V0"/>
<dbReference type="EMBL" id="QSSQ01000001">
    <property type="protein sequence ID" value="RGM08801.1"/>
    <property type="molecule type" value="Genomic_DNA"/>
</dbReference>
<dbReference type="PANTHER" id="PTHR34217">
    <property type="entry name" value="METAL-DEPENDENT CARBOXYPEPTIDASE"/>
    <property type="match status" value="1"/>
</dbReference>
<dbReference type="GO" id="GO:0004181">
    <property type="term" value="F:metallocarboxypeptidase activity"/>
    <property type="evidence" value="ECO:0007669"/>
    <property type="project" value="UniProtKB-UniRule"/>
</dbReference>
<feature type="binding site" evidence="2">
    <location>
        <position position="292"/>
    </location>
    <ligand>
        <name>Zn(2+)</name>
        <dbReference type="ChEBI" id="CHEBI:29105"/>
        <note>catalytic</note>
    </ligand>
</feature>
<dbReference type="Proteomes" id="UP000095651">
    <property type="component" value="Unassembled WGS sequence"/>
</dbReference>
<gene>
    <name evidence="4" type="primary">ypwA</name>
    <name evidence="5" type="ORF">DXC39_02225</name>
    <name evidence="4" type="ORF">ERS852407_00666</name>
</gene>
<reference evidence="4 6" key="1">
    <citation type="submission" date="2015-09" db="EMBL/GenBank/DDBJ databases">
        <authorList>
            <consortium name="Pathogen Informatics"/>
        </authorList>
    </citation>
    <scope>NUCLEOTIDE SEQUENCE [LARGE SCALE GENOMIC DNA]</scope>
    <source>
        <strain evidence="4 6">2789STDY5608850</strain>
    </source>
</reference>
<reference evidence="5 7" key="2">
    <citation type="submission" date="2018-08" db="EMBL/GenBank/DDBJ databases">
        <title>A genome reference for cultivated species of the human gut microbiota.</title>
        <authorList>
            <person name="Zou Y."/>
            <person name="Xue W."/>
            <person name="Luo G."/>
        </authorList>
    </citation>
    <scope>NUCLEOTIDE SEQUENCE [LARGE SCALE GENOMIC DNA]</scope>
    <source>
        <strain evidence="5 7">TF05-11AC</strain>
    </source>
</reference>
<keyword evidence="1 4" id="KW-0121">Carboxypeptidase</keyword>
<comment type="similarity">
    <text evidence="1">Belongs to the peptidase M32 family.</text>
</comment>
<feature type="active site" description="Proton donor/acceptor" evidence="3">
    <location>
        <position position="263"/>
    </location>
</feature>
<dbReference type="Pfam" id="PF02074">
    <property type="entry name" value="Peptidase_M32"/>
    <property type="match status" value="1"/>
</dbReference>
<dbReference type="PANTHER" id="PTHR34217:SF1">
    <property type="entry name" value="CARBOXYPEPTIDASE 1"/>
    <property type="match status" value="1"/>
</dbReference>
<accession>A0A173Y6V0</accession>
<sequence length="497" mass="57519">MSKAYERLEKVLEKTMALQTALILFEWDNETLAPEEAGAHTARVIGALSEEYYNMVAGDEMKEAIEACEKEEGLTDVEKAIVKEAKETREQLVCIPAEEYRDNAQLVSEATRVWSKAKKENDFDKFVPTLKKVVDYQKKFASYRAKDGVKLYDSMLDLYEKDFNMELLDKFFDELKEAIVPLIREIRERGKKIENAFLTGDYPEEKQRELAEFLAEYVGFDFNKGVLAVSAHPFTTNLHNHDVRITTHYNDHVDSSLFSVIHEAGHGIYELGIGDDLTQTLVGQGASMGMHESQSRFFENIIGRNAAFWVPLYEKLQSIFPEQLKGVSREQFVEAINKAEPGLIRTEADELTYSLHVLIRYEIEKMIIEEDLDLKKLPEIWADKYEEYLGIRPENASEGVLQDIHWSQGSFGYFPSYALGSAFGAQLYYHMKKEMDFEGLLERGEIGVIREYLRENVHRFGKLKTSREILKDTTGEDFNPKYYIQYLKEKYSRLYDL</sequence>
<dbReference type="SUPFAM" id="SSF55486">
    <property type="entry name" value="Metalloproteases ('zincins'), catalytic domain"/>
    <property type="match status" value="1"/>
</dbReference>
<dbReference type="RefSeq" id="WP_055652978.1">
    <property type="nucleotide sequence ID" value="NZ_CABIXC010000001.1"/>
</dbReference>
<evidence type="ECO:0000313" key="7">
    <source>
        <dbReference type="Proteomes" id="UP000261257"/>
    </source>
</evidence>
<dbReference type="PRINTS" id="PR00998">
    <property type="entry name" value="CRBOXYPTASET"/>
</dbReference>
<keyword evidence="2" id="KW-0862">Zinc</keyword>
<feature type="binding site" evidence="2">
    <location>
        <position position="266"/>
    </location>
    <ligand>
        <name>Zn(2+)</name>
        <dbReference type="ChEBI" id="CHEBI:29105"/>
        <note>catalytic</note>
    </ligand>
</feature>
<protein>
    <recommendedName>
        <fullName evidence="1">Metal-dependent carboxypeptidase</fullName>
        <ecNumber evidence="1">3.4.17.19</ecNumber>
    </recommendedName>
</protein>
<evidence type="ECO:0000256" key="1">
    <source>
        <dbReference type="PIRNR" id="PIRNR006615"/>
    </source>
</evidence>
<feature type="binding site" evidence="2">
    <location>
        <position position="262"/>
    </location>
    <ligand>
        <name>Zn(2+)</name>
        <dbReference type="ChEBI" id="CHEBI:29105"/>
        <note>catalytic</note>
    </ligand>
</feature>
<name>A0A173Y6V0_9FIRM</name>
<keyword evidence="1 2" id="KW-0479">Metal-binding</keyword>
<evidence type="ECO:0000256" key="2">
    <source>
        <dbReference type="PIRSR" id="PIRSR006615-1"/>
    </source>
</evidence>
<dbReference type="InterPro" id="IPR001333">
    <property type="entry name" value="Peptidase_M32_Taq"/>
</dbReference>
<dbReference type="GO" id="GO:0046872">
    <property type="term" value="F:metal ion binding"/>
    <property type="evidence" value="ECO:0007669"/>
    <property type="project" value="UniProtKB-KW"/>
</dbReference>
<dbReference type="CDD" id="cd06460">
    <property type="entry name" value="M32_Taq"/>
    <property type="match status" value="1"/>
</dbReference>
<evidence type="ECO:0000313" key="6">
    <source>
        <dbReference type="Proteomes" id="UP000095651"/>
    </source>
</evidence>
<proteinExistence type="inferred from homology"/>
<comment type="cofactor">
    <cofactor evidence="2">
        <name>Zn(2+)</name>
        <dbReference type="ChEBI" id="CHEBI:29105"/>
    </cofactor>
    <text evidence="2">Binds 1 zinc ion per subunit.</text>
</comment>
<dbReference type="PIRSF" id="PIRSF006615">
    <property type="entry name" value="Zn_crbxpep_Taq"/>
    <property type="match status" value="1"/>
</dbReference>